<keyword evidence="1" id="KW-0472">Membrane</keyword>
<protein>
    <submittedName>
        <fullName evidence="2">Uncharacterized protein</fullName>
    </submittedName>
</protein>
<feature type="transmembrane region" description="Helical" evidence="1">
    <location>
        <begin position="28"/>
        <end position="48"/>
    </location>
</feature>
<organism evidence="2 3">
    <name type="scientific">Quercus lobata</name>
    <name type="common">Valley oak</name>
    <dbReference type="NCBI Taxonomy" id="97700"/>
    <lineage>
        <taxon>Eukaryota</taxon>
        <taxon>Viridiplantae</taxon>
        <taxon>Streptophyta</taxon>
        <taxon>Embryophyta</taxon>
        <taxon>Tracheophyta</taxon>
        <taxon>Spermatophyta</taxon>
        <taxon>Magnoliopsida</taxon>
        <taxon>eudicotyledons</taxon>
        <taxon>Gunneridae</taxon>
        <taxon>Pentapetalae</taxon>
        <taxon>rosids</taxon>
        <taxon>fabids</taxon>
        <taxon>Fagales</taxon>
        <taxon>Fagaceae</taxon>
        <taxon>Quercus</taxon>
    </lineage>
</organism>
<proteinExistence type="predicted"/>
<dbReference type="AlphaFoldDB" id="A0A7N2MAP1"/>
<keyword evidence="1" id="KW-0812">Transmembrane</keyword>
<dbReference type="Gramene" id="QL08p013924:mrna">
    <property type="protein sequence ID" value="QL08p013924:mrna"/>
    <property type="gene ID" value="QL08p013924"/>
</dbReference>
<reference evidence="2 3" key="1">
    <citation type="journal article" date="2016" name="G3 (Bethesda)">
        <title>First Draft Assembly and Annotation of the Genome of a California Endemic Oak Quercus lobata Nee (Fagaceae).</title>
        <authorList>
            <person name="Sork V.L."/>
            <person name="Fitz-Gibbon S.T."/>
            <person name="Puiu D."/>
            <person name="Crepeau M."/>
            <person name="Gugger P.F."/>
            <person name="Sherman R."/>
            <person name="Stevens K."/>
            <person name="Langley C.H."/>
            <person name="Pellegrini M."/>
            <person name="Salzberg S.L."/>
        </authorList>
    </citation>
    <scope>NUCLEOTIDE SEQUENCE [LARGE SCALE GENOMIC DNA]</scope>
    <source>
        <strain evidence="2 3">cv. SW786</strain>
    </source>
</reference>
<evidence type="ECO:0000313" key="2">
    <source>
        <dbReference type="EnsemblPlants" id="QL08p013924:mrna"/>
    </source>
</evidence>
<dbReference type="EnsemblPlants" id="QL08p013924:mrna">
    <property type="protein sequence ID" value="QL08p013924:mrna"/>
    <property type="gene ID" value="QL08p013924"/>
</dbReference>
<sequence length="106" mass="11254">MLFSSRWSLLSKANMLVLSVGNPISRGITALAPIIVAIGLPTLIMGIVEDFTSRGSCPLSHLHFQSIGGISCFIHGLLCISLYLSATFNFGINESSTTSSGREVLP</sequence>
<dbReference type="EMBL" id="LRBV02000008">
    <property type="status" value="NOT_ANNOTATED_CDS"/>
    <property type="molecule type" value="Genomic_DNA"/>
</dbReference>
<feature type="transmembrane region" description="Helical" evidence="1">
    <location>
        <begin position="68"/>
        <end position="92"/>
    </location>
</feature>
<dbReference type="Proteomes" id="UP000594261">
    <property type="component" value="Chromosome 8"/>
</dbReference>
<evidence type="ECO:0000313" key="3">
    <source>
        <dbReference type="Proteomes" id="UP000594261"/>
    </source>
</evidence>
<keyword evidence="1" id="KW-1133">Transmembrane helix</keyword>
<accession>A0A7N2MAP1</accession>
<name>A0A7N2MAP1_QUELO</name>
<keyword evidence="3" id="KW-1185">Reference proteome</keyword>
<reference evidence="2" key="2">
    <citation type="submission" date="2021-01" db="UniProtKB">
        <authorList>
            <consortium name="EnsemblPlants"/>
        </authorList>
    </citation>
    <scope>IDENTIFICATION</scope>
</reference>
<evidence type="ECO:0000256" key="1">
    <source>
        <dbReference type="SAM" id="Phobius"/>
    </source>
</evidence>
<dbReference type="InParanoid" id="A0A7N2MAP1"/>